<dbReference type="RefSeq" id="WP_153748548.1">
    <property type="nucleotide sequence ID" value="NZ_BAAADI010000027.1"/>
</dbReference>
<evidence type="ECO:0008006" key="3">
    <source>
        <dbReference type="Google" id="ProtNLM"/>
    </source>
</evidence>
<protein>
    <recommendedName>
        <fullName evidence="3">Flp pilus assembly protein, pilin Flp</fullName>
    </recommendedName>
</protein>
<sequence>MIETTGLVDWPGLVARCAAFLRREDGAVSADWVMLTAGITVLTVGLFTSAEYGLGDLGDSVGDGLSSMTVTRLDTILK</sequence>
<evidence type="ECO:0000313" key="1">
    <source>
        <dbReference type="EMBL" id="MRH21243.1"/>
    </source>
</evidence>
<reference evidence="1 2" key="1">
    <citation type="submission" date="2019-11" db="EMBL/GenBank/DDBJ databases">
        <title>Draft Whole-Genome sequence of the marine photosynthetic bacterium Rhodovulum strictum DSM 11289.</title>
        <authorList>
            <person name="Kyndt J.A."/>
            <person name="Meyer T.E."/>
        </authorList>
    </citation>
    <scope>NUCLEOTIDE SEQUENCE [LARGE SCALE GENOMIC DNA]</scope>
    <source>
        <strain evidence="1 2">DSM 11289</strain>
    </source>
</reference>
<accession>A0A844BJX4</accession>
<dbReference type="AlphaFoldDB" id="A0A844BJX4"/>
<proteinExistence type="predicted"/>
<dbReference type="EMBL" id="WJPO01000012">
    <property type="protein sequence ID" value="MRH21243.1"/>
    <property type="molecule type" value="Genomic_DNA"/>
</dbReference>
<keyword evidence="2" id="KW-1185">Reference proteome</keyword>
<name>A0A844BJX4_9RHOB</name>
<organism evidence="1 2">
    <name type="scientific">Rhodovulum strictum</name>
    <dbReference type="NCBI Taxonomy" id="58314"/>
    <lineage>
        <taxon>Bacteria</taxon>
        <taxon>Pseudomonadati</taxon>
        <taxon>Pseudomonadota</taxon>
        <taxon>Alphaproteobacteria</taxon>
        <taxon>Rhodobacterales</taxon>
        <taxon>Paracoccaceae</taxon>
        <taxon>Rhodovulum</taxon>
    </lineage>
</organism>
<dbReference type="OrthoDB" id="5525128at2"/>
<evidence type="ECO:0000313" key="2">
    <source>
        <dbReference type="Proteomes" id="UP000466730"/>
    </source>
</evidence>
<gene>
    <name evidence="1" type="ORF">GH815_09575</name>
</gene>
<dbReference type="Proteomes" id="UP000466730">
    <property type="component" value="Unassembled WGS sequence"/>
</dbReference>
<comment type="caution">
    <text evidence="1">The sequence shown here is derived from an EMBL/GenBank/DDBJ whole genome shotgun (WGS) entry which is preliminary data.</text>
</comment>